<dbReference type="Gene3D" id="3.40.190.10">
    <property type="entry name" value="Periplasmic binding protein-like II"/>
    <property type="match status" value="2"/>
</dbReference>
<feature type="chain" id="PRO_5046871253" evidence="3">
    <location>
        <begin position="22"/>
        <end position="247"/>
    </location>
</feature>
<protein>
    <submittedName>
        <fullName evidence="5">Substrate-binding periplasmic protein</fullName>
    </submittedName>
</protein>
<evidence type="ECO:0000256" key="2">
    <source>
        <dbReference type="ARBA" id="ARBA00022729"/>
    </source>
</evidence>
<dbReference type="Proteomes" id="UP001595962">
    <property type="component" value="Unassembled WGS sequence"/>
</dbReference>
<dbReference type="EMBL" id="JBHSGB010000006">
    <property type="protein sequence ID" value="MFC4654780.1"/>
    <property type="molecule type" value="Genomic_DNA"/>
</dbReference>
<organism evidence="5 6">
    <name type="scientific">Rheinheimera marina</name>
    <dbReference type="NCBI Taxonomy" id="1774958"/>
    <lineage>
        <taxon>Bacteria</taxon>
        <taxon>Pseudomonadati</taxon>
        <taxon>Pseudomonadota</taxon>
        <taxon>Gammaproteobacteria</taxon>
        <taxon>Chromatiales</taxon>
        <taxon>Chromatiaceae</taxon>
        <taxon>Rheinheimera</taxon>
    </lineage>
</organism>
<dbReference type="RefSeq" id="WP_377332873.1">
    <property type="nucleotide sequence ID" value="NZ_JBHSGB010000006.1"/>
</dbReference>
<dbReference type="SUPFAM" id="SSF53850">
    <property type="entry name" value="Periplasmic binding protein-like II"/>
    <property type="match status" value="1"/>
</dbReference>
<gene>
    <name evidence="5" type="ORF">ACFO3I_07105</name>
</gene>
<feature type="signal peptide" evidence="3">
    <location>
        <begin position="1"/>
        <end position="21"/>
    </location>
</feature>
<proteinExistence type="inferred from homology"/>
<name>A0ABV9JKL0_9GAMM</name>
<feature type="domain" description="Solute-binding protein family 3/N-terminal" evidence="4">
    <location>
        <begin position="30"/>
        <end position="243"/>
    </location>
</feature>
<accession>A0ABV9JKL0</accession>
<dbReference type="InterPro" id="IPR001638">
    <property type="entry name" value="Solute-binding_3/MltF_N"/>
</dbReference>
<reference evidence="6" key="1">
    <citation type="journal article" date="2019" name="Int. J. Syst. Evol. Microbiol.">
        <title>The Global Catalogue of Microorganisms (GCM) 10K type strain sequencing project: providing services to taxonomists for standard genome sequencing and annotation.</title>
        <authorList>
            <consortium name="The Broad Institute Genomics Platform"/>
            <consortium name="The Broad Institute Genome Sequencing Center for Infectious Disease"/>
            <person name="Wu L."/>
            <person name="Ma J."/>
        </authorList>
    </citation>
    <scope>NUCLEOTIDE SEQUENCE [LARGE SCALE GENOMIC DNA]</scope>
    <source>
        <strain evidence="6">DT28</strain>
    </source>
</reference>
<evidence type="ECO:0000256" key="1">
    <source>
        <dbReference type="ARBA" id="ARBA00010333"/>
    </source>
</evidence>
<evidence type="ECO:0000259" key="4">
    <source>
        <dbReference type="Pfam" id="PF00497"/>
    </source>
</evidence>
<keyword evidence="6" id="KW-1185">Reference proteome</keyword>
<comment type="caution">
    <text evidence="5">The sequence shown here is derived from an EMBL/GenBank/DDBJ whole genome shotgun (WGS) entry which is preliminary data.</text>
</comment>
<evidence type="ECO:0000313" key="6">
    <source>
        <dbReference type="Proteomes" id="UP001595962"/>
    </source>
</evidence>
<keyword evidence="2 3" id="KW-0732">Signal</keyword>
<evidence type="ECO:0000256" key="3">
    <source>
        <dbReference type="SAM" id="SignalP"/>
    </source>
</evidence>
<dbReference type="Pfam" id="PF00497">
    <property type="entry name" value="SBP_bac_3"/>
    <property type="match status" value="1"/>
</dbReference>
<comment type="similarity">
    <text evidence="1">Belongs to the bacterial solute-binding protein 3 family.</text>
</comment>
<dbReference type="PANTHER" id="PTHR35936:SF25">
    <property type="entry name" value="ABC TRANSPORTER SUBSTRATE-BINDING PROTEIN"/>
    <property type="match status" value="1"/>
</dbReference>
<dbReference type="PANTHER" id="PTHR35936">
    <property type="entry name" value="MEMBRANE-BOUND LYTIC MUREIN TRANSGLYCOSYLASE F"/>
    <property type="match status" value="1"/>
</dbReference>
<evidence type="ECO:0000313" key="5">
    <source>
        <dbReference type="EMBL" id="MFC4654780.1"/>
    </source>
</evidence>
<sequence length="247" mass="27805">MRYFAWLFASVIFAVAPSPQAKEVLFLTLEYPPYASEQMEHQGAAVELLELMLDGCDFQPKVQFIPWSRVLHELKLGRADGVLLLWPEELKRHNALASSALFLSRLGFYVRRPELGQRDLQLSALRNQRICTVHSYGYPPELAKAGGIFDEAQDDLANLRRMQLGRCDYVALERAVGEFLLAHDRTGLADAVAWAEPAFAELPLKFAVTADKADSAALMEAIEQGLQRLKLDGRYQQLLQRYGLDAP</sequence>